<keyword evidence="2" id="KW-0732">Signal</keyword>
<reference evidence="3" key="3">
    <citation type="submission" date="2015-04" db="UniProtKB">
        <authorList>
            <consortium name="EnsemblPlants"/>
        </authorList>
    </citation>
    <scope>IDENTIFICATION</scope>
</reference>
<evidence type="ECO:0000313" key="3">
    <source>
        <dbReference type="EnsemblPlants" id="LPERR06G16930.1"/>
    </source>
</evidence>
<evidence type="ECO:0000256" key="2">
    <source>
        <dbReference type="SAM" id="SignalP"/>
    </source>
</evidence>
<reference evidence="4" key="2">
    <citation type="submission" date="2013-12" db="EMBL/GenBank/DDBJ databases">
        <authorList>
            <person name="Yu Y."/>
            <person name="Lee S."/>
            <person name="de Baynast K."/>
            <person name="Wissotski M."/>
            <person name="Liu L."/>
            <person name="Talag J."/>
            <person name="Goicoechea J."/>
            <person name="Angelova A."/>
            <person name="Jetty R."/>
            <person name="Kudrna D."/>
            <person name="Golser W."/>
            <person name="Rivera L."/>
            <person name="Zhang J."/>
            <person name="Wing R."/>
        </authorList>
    </citation>
    <scope>NUCLEOTIDE SEQUENCE</scope>
</reference>
<evidence type="ECO:0000313" key="4">
    <source>
        <dbReference type="Proteomes" id="UP000032180"/>
    </source>
</evidence>
<evidence type="ECO:0000256" key="1">
    <source>
        <dbReference type="SAM" id="MobiDB-lite"/>
    </source>
</evidence>
<protein>
    <recommendedName>
        <fullName evidence="5">Secreted protein</fullName>
    </recommendedName>
</protein>
<reference evidence="3 4" key="1">
    <citation type="submission" date="2012-08" db="EMBL/GenBank/DDBJ databases">
        <title>Oryza genome evolution.</title>
        <authorList>
            <person name="Wing R.A."/>
        </authorList>
    </citation>
    <scope>NUCLEOTIDE SEQUENCE</scope>
</reference>
<feature type="region of interest" description="Disordered" evidence="1">
    <location>
        <begin position="70"/>
        <end position="91"/>
    </location>
</feature>
<dbReference type="Gramene" id="LPERR06G16930.1">
    <property type="protein sequence ID" value="LPERR06G16930.1"/>
    <property type="gene ID" value="LPERR06G16930"/>
</dbReference>
<organism evidence="3 4">
    <name type="scientific">Leersia perrieri</name>
    <dbReference type="NCBI Taxonomy" id="77586"/>
    <lineage>
        <taxon>Eukaryota</taxon>
        <taxon>Viridiplantae</taxon>
        <taxon>Streptophyta</taxon>
        <taxon>Embryophyta</taxon>
        <taxon>Tracheophyta</taxon>
        <taxon>Spermatophyta</taxon>
        <taxon>Magnoliopsida</taxon>
        <taxon>Liliopsida</taxon>
        <taxon>Poales</taxon>
        <taxon>Poaceae</taxon>
        <taxon>BOP clade</taxon>
        <taxon>Oryzoideae</taxon>
        <taxon>Oryzeae</taxon>
        <taxon>Oryzinae</taxon>
        <taxon>Leersia</taxon>
    </lineage>
</organism>
<dbReference type="EnsemblPlants" id="LPERR06G16930.1">
    <property type="protein sequence ID" value="LPERR06G16930.1"/>
    <property type="gene ID" value="LPERR06G16930"/>
</dbReference>
<dbReference type="HOGENOM" id="CLU_2053030_0_0_1"/>
<accession>A0A0D9WRV2</accession>
<dbReference type="AlphaFoldDB" id="A0A0D9WRV2"/>
<evidence type="ECO:0008006" key="5">
    <source>
        <dbReference type="Google" id="ProtNLM"/>
    </source>
</evidence>
<proteinExistence type="predicted"/>
<feature type="chain" id="PRO_5002348987" description="Secreted protein" evidence="2">
    <location>
        <begin position="20"/>
        <end position="120"/>
    </location>
</feature>
<name>A0A0D9WRV2_9ORYZ</name>
<feature type="compositionally biased region" description="Polar residues" evidence="1">
    <location>
        <begin position="26"/>
        <end position="35"/>
    </location>
</feature>
<sequence>MTILPLTPSLTCASWLAAAGRLASPPQHTQVQPHRQITPLPNPLNSIPPWTPPSGAKVLLSVLSLTTGEPMTYRRRPKKSTGLQQPADGIRYGVNTKVSSGIQMQPCRCTPNQRGLFDME</sequence>
<dbReference type="Proteomes" id="UP000032180">
    <property type="component" value="Chromosome 6"/>
</dbReference>
<feature type="signal peptide" evidence="2">
    <location>
        <begin position="1"/>
        <end position="19"/>
    </location>
</feature>
<feature type="region of interest" description="Disordered" evidence="1">
    <location>
        <begin position="24"/>
        <end position="51"/>
    </location>
</feature>
<keyword evidence="4" id="KW-1185">Reference proteome</keyword>